<dbReference type="Gene3D" id="1.20.120.520">
    <property type="entry name" value="nmb1532 protein domain like"/>
    <property type="match status" value="1"/>
</dbReference>
<dbReference type="RefSeq" id="WP_256623047.1">
    <property type="nucleotide sequence ID" value="NZ_JTEO01000004.1"/>
</dbReference>
<reference evidence="3 4" key="1">
    <citation type="journal article" date="2011" name="Appl. Environ. Microbiol.">
        <title>Methanogenic archaea isolated from Taiwan's Chelungpu fault.</title>
        <authorList>
            <person name="Wu S.Y."/>
            <person name="Lai M.C."/>
        </authorList>
    </citation>
    <scope>NUCLEOTIDE SEQUENCE [LARGE SCALE GENOMIC DNA]</scope>
    <source>
        <strain evidence="3 4">St545Mb</strain>
    </source>
</reference>
<comment type="caution">
    <text evidence="3">The sequence shown here is derived from an EMBL/GenBank/DDBJ whole genome shotgun (WGS) entry which is preliminary data.</text>
</comment>
<dbReference type="EMBL" id="JTEO01000004">
    <property type="protein sequence ID" value="MCQ6963147.1"/>
    <property type="molecule type" value="Genomic_DNA"/>
</dbReference>
<protein>
    <recommendedName>
        <fullName evidence="2">Hemerythrin-like domain-containing protein</fullName>
    </recommendedName>
</protein>
<sequence length="561" mass="62006">MSYARLRTALITLSVAFLSIGFANAACYLNVVEEGSSEYDGYLNVSLDIPTSPPFIAEMVITDENQAFFPDAAIETVLVNIPADQIQRVTDSEGNEWEINEVSEEADSLGTFSTSIEPGEGAEPTPAATITIDFVNRWNESFPRNDEGYLIAAEITNIGENRDESAWVTIGFCEEGTPVDEAPAGGNETETDNETVTDDNVTDNETIIVDDNETIIIIDDNETSAVVDCYLNIVQEDKSEYEGLLNATLTVYNETNNTAEIDLSNETLETFQNASISTILLNVPAEEIDNVTDAEGNELNITETDVNETDDMPFGQFLTRITSIISHQEKNAFGSFITEIMVPETSNATGPITISFTDEWAGVPPPNNESYGIALEVQNVGEMEEDSAWITLGFCEVNDTAANDTAPANDTQDIFITLESEHENITGLLEEAIGTGSMDTFMQVREELYMHMTGEEEVVYPALRDIGLEEHALMAEQEHEEVKMLISELEVMEEEDETWTTTLIGLQQALEEHVMHEEEVIFPLVQEQLSAEEAQRLEEEYQDSKGQANTESINTTEVQVT</sequence>
<feature type="compositionally biased region" description="Polar residues" evidence="1">
    <location>
        <begin position="544"/>
        <end position="561"/>
    </location>
</feature>
<dbReference type="PANTHER" id="PTHR35585">
    <property type="entry name" value="HHE DOMAIN PROTEIN (AFU_ORTHOLOGUE AFUA_4G00730)"/>
    <property type="match status" value="1"/>
</dbReference>
<evidence type="ECO:0000256" key="1">
    <source>
        <dbReference type="SAM" id="MobiDB-lite"/>
    </source>
</evidence>
<evidence type="ECO:0000313" key="3">
    <source>
        <dbReference type="EMBL" id="MCQ6963147.1"/>
    </source>
</evidence>
<feature type="compositionally biased region" description="Acidic residues" evidence="1">
    <location>
        <begin position="189"/>
        <end position="198"/>
    </location>
</feature>
<dbReference type="InterPro" id="IPR012312">
    <property type="entry name" value="Hemerythrin-like"/>
</dbReference>
<feature type="domain" description="Hemerythrin-like" evidence="2">
    <location>
        <begin position="417"/>
        <end position="525"/>
    </location>
</feature>
<gene>
    <name evidence="3" type="ORF">PV02_08935</name>
</gene>
<organism evidence="3 4">
    <name type="scientific">Methanolobus chelungpuianus</name>
    <dbReference type="NCBI Taxonomy" id="502115"/>
    <lineage>
        <taxon>Archaea</taxon>
        <taxon>Methanobacteriati</taxon>
        <taxon>Methanobacteriota</taxon>
        <taxon>Stenosarchaea group</taxon>
        <taxon>Methanomicrobia</taxon>
        <taxon>Methanosarcinales</taxon>
        <taxon>Methanosarcinaceae</taxon>
        <taxon>Methanolobus</taxon>
    </lineage>
</organism>
<feature type="region of interest" description="Disordered" evidence="1">
    <location>
        <begin position="536"/>
        <end position="561"/>
    </location>
</feature>
<dbReference type="Pfam" id="PF01814">
    <property type="entry name" value="Hemerythrin"/>
    <property type="match status" value="1"/>
</dbReference>
<dbReference type="PANTHER" id="PTHR35585:SF1">
    <property type="entry name" value="HHE DOMAIN PROTEIN (AFU_ORTHOLOGUE AFUA_4G00730)"/>
    <property type="match status" value="1"/>
</dbReference>
<proteinExistence type="predicted"/>
<dbReference type="Proteomes" id="UP001206983">
    <property type="component" value="Unassembled WGS sequence"/>
</dbReference>
<feature type="region of interest" description="Disordered" evidence="1">
    <location>
        <begin position="177"/>
        <end position="198"/>
    </location>
</feature>
<accession>A0AAE3HBH8</accession>
<name>A0AAE3HBH8_9EURY</name>
<keyword evidence="4" id="KW-1185">Reference proteome</keyword>
<evidence type="ECO:0000313" key="4">
    <source>
        <dbReference type="Proteomes" id="UP001206983"/>
    </source>
</evidence>
<dbReference type="AlphaFoldDB" id="A0AAE3HBH8"/>
<evidence type="ECO:0000259" key="2">
    <source>
        <dbReference type="Pfam" id="PF01814"/>
    </source>
</evidence>